<dbReference type="Proteomes" id="UP000002748">
    <property type="component" value="Unassembled WGS sequence"/>
</dbReference>
<evidence type="ECO:0000256" key="1">
    <source>
        <dbReference type="ARBA" id="ARBA00023002"/>
    </source>
</evidence>
<sequence>MRLSAVQRAAYRLRYHQGKLPPGYENMTHPLKPPAWAKNFPDSTAKPSSLFNFTGTTASSTAAVRKVLTENDHGYDIFENPPRRCEQLTADAHNHFSHSALSRYALGATAPLIDADWVYDRQHLAPLDPIEGGREREIKTLDLPDKFTTDNWADKKCAYSRYIVFFHEEVARLGREEAVRQYIFGKAGNGETGGGVARNLLLLYGGVLHPMLHIGFGLEFGDDVLVAEGLALTCIHELGVLPELFPPNWPQDAPLPKPKGGYADSLLEIYFEFCRDKVLDPGPYDPDQLISARLRNAVATPEKQSRLRDLVASWNLENMSEAGLQRLQTELGFWVTLLTSGTSRPGHKPRIDFFLMHMLTSSLFVPSYLRILSDTDKRIFLQGYLLAGLQMCMSRGSPKLYPASIMGYTEYPAGPAPLAADRAEDADKLHAIGTPKDRREGNPWLRIVDNALVAHDSHVPKSIRSLVFYAQHAGETPKGGYPGAKSEKEIETMGGLSGEEKQWWRDINQVDGSVFVRGAGALMDVLGWTKEGTKQGEWDRSALGWDGAWEGDAVTDHWRRAGD</sequence>
<dbReference type="PANTHER" id="PTHR35870">
    <property type="entry name" value="PROTEIN, PUTATIVE (AFU_ORTHOLOGUE AFUA_5G03330)-RELATED"/>
    <property type="match status" value="1"/>
</dbReference>
<dbReference type="AlphaFoldDB" id="J5SI01"/>
<organism evidence="2 3">
    <name type="scientific">Trichosporon asahii var. asahii (strain ATCC 90039 / CBS 2479 / JCM 2466 / KCTC 7840 / NBRC 103889/ NCYC 2677 / UAMH 7654)</name>
    <name type="common">Yeast</name>
    <dbReference type="NCBI Taxonomy" id="1186058"/>
    <lineage>
        <taxon>Eukaryota</taxon>
        <taxon>Fungi</taxon>
        <taxon>Dikarya</taxon>
        <taxon>Basidiomycota</taxon>
        <taxon>Agaricomycotina</taxon>
        <taxon>Tremellomycetes</taxon>
        <taxon>Trichosporonales</taxon>
        <taxon>Trichosporonaceae</taxon>
        <taxon>Trichosporon</taxon>
    </lineage>
</organism>
<dbReference type="PANTHER" id="PTHR35870:SF1">
    <property type="entry name" value="PROTEIN, PUTATIVE (AFU_ORTHOLOGUE AFUA_5G03330)-RELATED"/>
    <property type="match status" value="1"/>
</dbReference>
<accession>J5SI01</accession>
<dbReference type="InterPro" id="IPR025337">
    <property type="entry name" value="Questin_oxidase-like"/>
</dbReference>
<dbReference type="KEGG" id="tasa:A1Q1_05880"/>
<comment type="caution">
    <text evidence="2">The sequence shown here is derived from an EMBL/GenBank/DDBJ whole genome shotgun (WGS) entry which is preliminary data.</text>
</comment>
<evidence type="ECO:0000313" key="3">
    <source>
        <dbReference type="Proteomes" id="UP000002748"/>
    </source>
</evidence>
<dbReference type="Pfam" id="PF14027">
    <property type="entry name" value="Questin_oxidase"/>
    <property type="match status" value="1"/>
</dbReference>
<keyword evidence="1" id="KW-0560">Oxidoreductase</keyword>
<dbReference type="EMBL" id="ALBS01000322">
    <property type="protein sequence ID" value="EJT45731.1"/>
    <property type="molecule type" value="Genomic_DNA"/>
</dbReference>
<name>J5SI01_TRIAS</name>
<reference evidence="2 3" key="1">
    <citation type="journal article" date="2012" name="Eukaryot. Cell">
        <title>Draft genome sequence of CBS 2479, the standard type strain of Trichosporon asahii.</title>
        <authorList>
            <person name="Yang R.Y."/>
            <person name="Li H.T."/>
            <person name="Zhu H."/>
            <person name="Zhou G.P."/>
            <person name="Wang M."/>
            <person name="Wang L."/>
        </authorList>
    </citation>
    <scope>NUCLEOTIDE SEQUENCE [LARGE SCALE GENOMIC DNA]</scope>
    <source>
        <strain evidence="3">ATCC 90039 / CBS 2479 / JCM 2466 / KCTC 7840 / NCYC 2677 / UAMH 7654</strain>
    </source>
</reference>
<proteinExistence type="predicted"/>
<dbReference type="HOGENOM" id="CLU_019145_1_0_1"/>
<evidence type="ECO:0000313" key="2">
    <source>
        <dbReference type="EMBL" id="EJT45731.1"/>
    </source>
</evidence>
<dbReference type="GO" id="GO:0016491">
    <property type="term" value="F:oxidoreductase activity"/>
    <property type="evidence" value="ECO:0007669"/>
    <property type="project" value="UniProtKB-KW"/>
</dbReference>
<dbReference type="VEuPathDB" id="FungiDB:A1Q1_05880"/>
<gene>
    <name evidence="2" type="ORF">A1Q1_05880</name>
</gene>
<dbReference type="GeneID" id="25989392"/>
<dbReference type="RefSeq" id="XP_014176564.1">
    <property type="nucleotide sequence ID" value="XM_014321089.1"/>
</dbReference>
<dbReference type="OrthoDB" id="10004862at2759"/>
<protein>
    <submittedName>
        <fullName evidence="2">Uncharacterized protein</fullName>
    </submittedName>
</protein>